<accession>A0ABN1K0B6</accession>
<reference evidence="2 3" key="1">
    <citation type="journal article" date="2019" name="Int. J. Syst. Evol. Microbiol.">
        <title>The Global Catalogue of Microorganisms (GCM) 10K type strain sequencing project: providing services to taxonomists for standard genome sequencing and annotation.</title>
        <authorList>
            <consortium name="The Broad Institute Genomics Platform"/>
            <consortium name="The Broad Institute Genome Sequencing Center for Infectious Disease"/>
            <person name="Wu L."/>
            <person name="Ma J."/>
        </authorList>
    </citation>
    <scope>NUCLEOTIDE SEQUENCE [LARGE SCALE GENOMIC DNA]</scope>
    <source>
        <strain evidence="2 3">JCM 15503</strain>
    </source>
</reference>
<sequence>MPAERFGYQHRPGLSQHHGMTPDKLEAIGQRGEACIILREKVAHPNGSVELSYRLATGERLKTTDSPDEFETPDGKRRFRLRGAR</sequence>
<dbReference type="Proteomes" id="UP001500279">
    <property type="component" value="Unassembled WGS sequence"/>
</dbReference>
<dbReference type="EMBL" id="BAAAEW010000013">
    <property type="protein sequence ID" value="GAA0751027.1"/>
    <property type="molecule type" value="Genomic_DNA"/>
</dbReference>
<feature type="region of interest" description="Disordered" evidence="1">
    <location>
        <begin position="63"/>
        <end position="85"/>
    </location>
</feature>
<evidence type="ECO:0000313" key="2">
    <source>
        <dbReference type="EMBL" id="GAA0751027.1"/>
    </source>
</evidence>
<organism evidence="2 3">
    <name type="scientific">Ideonella azotifigens</name>
    <dbReference type="NCBI Taxonomy" id="513160"/>
    <lineage>
        <taxon>Bacteria</taxon>
        <taxon>Pseudomonadati</taxon>
        <taxon>Pseudomonadota</taxon>
        <taxon>Betaproteobacteria</taxon>
        <taxon>Burkholderiales</taxon>
        <taxon>Sphaerotilaceae</taxon>
        <taxon>Ideonella</taxon>
    </lineage>
</organism>
<proteinExistence type="predicted"/>
<evidence type="ECO:0000313" key="3">
    <source>
        <dbReference type="Proteomes" id="UP001500279"/>
    </source>
</evidence>
<gene>
    <name evidence="2" type="ORF">GCM10009107_23400</name>
</gene>
<protein>
    <recommendedName>
        <fullName evidence="4">UbiC transcription regulator-associated domain-containing protein</fullName>
    </recommendedName>
</protein>
<comment type="caution">
    <text evidence="2">The sequence shown here is derived from an EMBL/GenBank/DDBJ whole genome shotgun (WGS) entry which is preliminary data.</text>
</comment>
<evidence type="ECO:0000256" key="1">
    <source>
        <dbReference type="SAM" id="MobiDB-lite"/>
    </source>
</evidence>
<feature type="region of interest" description="Disordered" evidence="1">
    <location>
        <begin position="1"/>
        <end position="21"/>
    </location>
</feature>
<keyword evidence="3" id="KW-1185">Reference proteome</keyword>
<name>A0ABN1K0B6_9BURK</name>
<evidence type="ECO:0008006" key="4">
    <source>
        <dbReference type="Google" id="ProtNLM"/>
    </source>
</evidence>